<dbReference type="EMBL" id="LN899823">
    <property type="protein sequence ID" value="CUV22927.1"/>
    <property type="molecule type" value="Genomic_DNA"/>
</dbReference>
<dbReference type="AlphaFoldDB" id="A0A0S4VDA8"/>
<gene>
    <name evidence="1" type="ORF">RUN1744_v1_280026</name>
    <name evidence="2" type="ORF">TD1301_v1_80019</name>
    <name evidence="3" type="ORF">TF3108_v1_530019</name>
</gene>
<sequence length="124" mass="14653">MTRCFRLRILYKYTVFRAMVARDFSAPSTQRKKLSSAALRAIWQSNPTPEVRELLWEIHRLQDIARQSYGVLTLARMWGIDKPFLARLNELDAALFAEPCLWERPLSWSTEEEQALKRLSRGRR</sequence>
<protein>
    <submittedName>
        <fullName evidence="2">Uncharacterized protein</fullName>
    </submittedName>
</protein>
<reference evidence="2" key="1">
    <citation type="submission" date="2015-10" db="EMBL/GenBank/DDBJ databases">
        <authorList>
            <person name="Gilbert D.G."/>
        </authorList>
    </citation>
    <scope>NUCLEOTIDE SEQUENCE</scope>
    <source>
        <strain evidence="2">Phyl III-seqv23</strain>
    </source>
</reference>
<dbReference type="EMBL" id="LN899826">
    <property type="protein sequence ID" value="CUV40638.1"/>
    <property type="molecule type" value="Genomic_DNA"/>
</dbReference>
<evidence type="ECO:0000313" key="3">
    <source>
        <dbReference type="EMBL" id="CUV40638.1"/>
    </source>
</evidence>
<proteinExistence type="predicted"/>
<organism evidence="2">
    <name type="scientific">Ralstonia solanacearum</name>
    <name type="common">Pseudomonas solanacearum</name>
    <dbReference type="NCBI Taxonomy" id="305"/>
    <lineage>
        <taxon>Bacteria</taxon>
        <taxon>Pseudomonadati</taxon>
        <taxon>Pseudomonadota</taxon>
        <taxon>Betaproteobacteria</taxon>
        <taxon>Burkholderiales</taxon>
        <taxon>Burkholderiaceae</taxon>
        <taxon>Ralstonia</taxon>
        <taxon>Ralstonia solanacearum species complex</taxon>
    </lineage>
</organism>
<name>A0A0S4VDA8_RALSL</name>
<evidence type="ECO:0000313" key="1">
    <source>
        <dbReference type="EMBL" id="CUV22927.1"/>
    </source>
</evidence>
<accession>A0A0S4VDA8</accession>
<evidence type="ECO:0000313" key="2">
    <source>
        <dbReference type="EMBL" id="CUV32523.1"/>
    </source>
</evidence>
<dbReference type="EMBL" id="LN899825">
    <property type="protein sequence ID" value="CUV32523.1"/>
    <property type="molecule type" value="Genomic_DNA"/>
</dbReference>